<keyword evidence="7" id="KW-0106">Calcium</keyword>
<keyword evidence="10" id="KW-0119">Carbohydrate metabolism</keyword>
<evidence type="ECO:0000256" key="7">
    <source>
        <dbReference type="ARBA" id="ARBA00022837"/>
    </source>
</evidence>
<keyword evidence="9" id="KW-0325">Glycoprotein</keyword>
<dbReference type="SUPFAM" id="SSF51445">
    <property type="entry name" value="(Trans)glycosidases"/>
    <property type="match status" value="1"/>
</dbReference>
<dbReference type="PANTHER" id="PTHR10357">
    <property type="entry name" value="ALPHA-AMYLASE FAMILY MEMBER"/>
    <property type="match status" value="1"/>
</dbReference>
<evidence type="ECO:0000313" key="15">
    <source>
        <dbReference type="Proteomes" id="UP001219355"/>
    </source>
</evidence>
<sequence length="610" mass="67984">MAMPQQICIPDIKSKATVRLLFMMPAKNAMLSSPLRVMSLSYTGDVRFGNHERLQPWDVDSASRLSRWCVSTVLPPILIVPETMLRLIIILCLLGYVFALAENANDWKSRSIYQVFTDRFARTDGSTTAPCNPKDAITCSGTWRGIINHLDYIQGMGFDAVMISPVTKNLNSNFKDGDAHHGFGPQNIYELNEKFGTHKDLLDLSKALHDRGMYLMVDIVTNKTASKADTEDDASTPMMKTWIENLTANYSIDGLRIDAAKHVDMGYLKKIVNASSLFVTGDVAESKTETICEYQNSIPSVPNYPLYLAIIEAFGKGNMSALVNAVYHTKADCKDASALGTFSESYGLPRFPSYSKDLSLAKNVIAFTMLSDGIPMYYQGQEQHLSGGEVPANHEALWLSGYNTTAPLYEFTATVNKIRQQAIRVDDDYLEFHLKAFYNDSQTAIFRKGFESRHMLTVYSNQGEDAPYRELRIPRCGPQHSVFTEVTTCSNYTVDAWGALYVRMEKGLPQIFFPADQMGGSGLCGVGDWPIRGSKAKGDGMKDQDRAEQDQVKENPKWGRKPGRVWSKPIQKAKEKKKKKPEANSGGRSAQGGMSVCFFALAWAVFSFLL</sequence>
<dbReference type="InterPro" id="IPR015340">
    <property type="entry name" value="A_amylase_C_dom"/>
</dbReference>
<name>A0AAF0ILK8_9EURO</name>
<evidence type="ECO:0000256" key="1">
    <source>
        <dbReference type="ARBA" id="ARBA00000548"/>
    </source>
</evidence>
<dbReference type="Gene3D" id="2.60.40.1180">
    <property type="entry name" value="Golgi alpha-mannosidase II"/>
    <property type="match status" value="1"/>
</dbReference>
<keyword evidence="8" id="KW-1015">Disulfide bond</keyword>
<dbReference type="InterPro" id="IPR017853">
    <property type="entry name" value="GH"/>
</dbReference>
<protein>
    <recommendedName>
        <fullName evidence="4">alpha-amylase</fullName>
        <ecNumber evidence="4">3.2.1.1</ecNumber>
    </recommendedName>
</protein>
<evidence type="ECO:0000256" key="10">
    <source>
        <dbReference type="ARBA" id="ARBA00023277"/>
    </source>
</evidence>
<keyword evidence="11 14" id="KW-0326">Glycosidase</keyword>
<evidence type="ECO:0000256" key="2">
    <source>
        <dbReference type="ARBA" id="ARBA00001913"/>
    </source>
</evidence>
<dbReference type="Proteomes" id="UP001219355">
    <property type="component" value="Chromosome 2"/>
</dbReference>
<dbReference type="EC" id="3.2.1.1" evidence="4"/>
<comment type="similarity">
    <text evidence="3">Belongs to the glycosyl hydrolase 13 family.</text>
</comment>
<dbReference type="Pfam" id="PF00128">
    <property type="entry name" value="Alpha-amylase"/>
    <property type="match status" value="2"/>
</dbReference>
<dbReference type="AlphaFoldDB" id="A0AAF0ILK8"/>
<dbReference type="InterPro" id="IPR013780">
    <property type="entry name" value="Glyco_hydro_b"/>
</dbReference>
<evidence type="ECO:0000256" key="4">
    <source>
        <dbReference type="ARBA" id="ARBA00012595"/>
    </source>
</evidence>
<dbReference type="GO" id="GO:0005509">
    <property type="term" value="F:calcium ion binding"/>
    <property type="evidence" value="ECO:0007669"/>
    <property type="project" value="InterPro"/>
</dbReference>
<dbReference type="EMBL" id="CP120628">
    <property type="protein sequence ID" value="WEW58934.1"/>
    <property type="molecule type" value="Genomic_DNA"/>
</dbReference>
<dbReference type="Pfam" id="PF09260">
    <property type="entry name" value="A_amylase_dom_C"/>
    <property type="match status" value="1"/>
</dbReference>
<accession>A0AAF0ILK8</accession>
<evidence type="ECO:0000256" key="8">
    <source>
        <dbReference type="ARBA" id="ARBA00023157"/>
    </source>
</evidence>
<organism evidence="14 15">
    <name type="scientific">Emydomyces testavorans</name>
    <dbReference type="NCBI Taxonomy" id="2070801"/>
    <lineage>
        <taxon>Eukaryota</taxon>
        <taxon>Fungi</taxon>
        <taxon>Dikarya</taxon>
        <taxon>Ascomycota</taxon>
        <taxon>Pezizomycotina</taxon>
        <taxon>Eurotiomycetes</taxon>
        <taxon>Eurotiomycetidae</taxon>
        <taxon>Onygenales</taxon>
        <taxon>Nannizziopsiaceae</taxon>
        <taxon>Emydomyces</taxon>
    </lineage>
</organism>
<feature type="domain" description="Glycosyl hydrolase family 13 catalytic" evidence="13">
    <location>
        <begin position="114"/>
        <end position="419"/>
    </location>
</feature>
<keyword evidence="5" id="KW-0479">Metal-binding</keyword>
<evidence type="ECO:0000256" key="11">
    <source>
        <dbReference type="ARBA" id="ARBA00023295"/>
    </source>
</evidence>
<dbReference type="GO" id="GO:0004556">
    <property type="term" value="F:alpha-amylase activity"/>
    <property type="evidence" value="ECO:0007669"/>
    <property type="project" value="UniProtKB-EC"/>
</dbReference>
<evidence type="ECO:0000256" key="3">
    <source>
        <dbReference type="ARBA" id="ARBA00008061"/>
    </source>
</evidence>
<evidence type="ECO:0000256" key="5">
    <source>
        <dbReference type="ARBA" id="ARBA00022723"/>
    </source>
</evidence>
<feature type="compositionally biased region" description="Basic and acidic residues" evidence="12">
    <location>
        <begin position="536"/>
        <end position="557"/>
    </location>
</feature>
<gene>
    <name evidence="14" type="ORF">PRK78_004402</name>
</gene>
<evidence type="ECO:0000256" key="9">
    <source>
        <dbReference type="ARBA" id="ARBA00023180"/>
    </source>
</evidence>
<dbReference type="Gene3D" id="3.20.20.80">
    <property type="entry name" value="Glycosidases"/>
    <property type="match status" value="2"/>
</dbReference>
<evidence type="ECO:0000256" key="6">
    <source>
        <dbReference type="ARBA" id="ARBA00022801"/>
    </source>
</evidence>
<comment type="catalytic activity">
    <reaction evidence="1">
        <text>Endohydrolysis of (1-&gt;4)-alpha-D-glucosidic linkages in polysaccharides containing three or more (1-&gt;4)-alpha-linked D-glucose units.</text>
        <dbReference type="EC" id="3.2.1.1"/>
    </reaction>
</comment>
<evidence type="ECO:0000256" key="12">
    <source>
        <dbReference type="SAM" id="MobiDB-lite"/>
    </source>
</evidence>
<evidence type="ECO:0000313" key="14">
    <source>
        <dbReference type="EMBL" id="WEW58934.1"/>
    </source>
</evidence>
<reference evidence="14" key="1">
    <citation type="submission" date="2023-03" db="EMBL/GenBank/DDBJ databases">
        <title>Emydomyces testavorans Genome Sequence.</title>
        <authorList>
            <person name="Hoyer L."/>
        </authorList>
    </citation>
    <scope>NUCLEOTIDE SEQUENCE</scope>
    <source>
        <strain evidence="14">16-2883</strain>
    </source>
</reference>
<keyword evidence="6 14" id="KW-0378">Hydrolase</keyword>
<dbReference type="PANTHER" id="PTHR10357:SF220">
    <property type="entry name" value="ALPHA-AMYLASE"/>
    <property type="match status" value="1"/>
</dbReference>
<dbReference type="InterPro" id="IPR006047">
    <property type="entry name" value="GH13_cat_dom"/>
</dbReference>
<dbReference type="SUPFAM" id="SSF51011">
    <property type="entry name" value="Glycosyl hydrolase domain"/>
    <property type="match status" value="1"/>
</dbReference>
<feature type="region of interest" description="Disordered" evidence="12">
    <location>
        <begin position="534"/>
        <end position="590"/>
    </location>
</feature>
<dbReference type="GO" id="GO:0016052">
    <property type="term" value="P:carbohydrate catabolic process"/>
    <property type="evidence" value="ECO:0007669"/>
    <property type="project" value="InterPro"/>
</dbReference>
<dbReference type="SMART" id="SM00642">
    <property type="entry name" value="Aamy"/>
    <property type="match status" value="1"/>
</dbReference>
<proteinExistence type="inferred from homology"/>
<comment type="cofactor">
    <cofactor evidence="2">
        <name>Ca(2+)</name>
        <dbReference type="ChEBI" id="CHEBI:29108"/>
    </cofactor>
</comment>
<evidence type="ECO:0000259" key="13">
    <source>
        <dbReference type="SMART" id="SM00642"/>
    </source>
</evidence>
<keyword evidence="15" id="KW-1185">Reference proteome</keyword>